<accession>A0A6C0C199</accession>
<organism evidence="2">
    <name type="scientific">viral metagenome</name>
    <dbReference type="NCBI Taxonomy" id="1070528"/>
    <lineage>
        <taxon>unclassified sequences</taxon>
        <taxon>metagenomes</taxon>
        <taxon>organismal metagenomes</taxon>
    </lineage>
</organism>
<dbReference type="SUPFAM" id="SSF53448">
    <property type="entry name" value="Nucleotide-diphospho-sugar transferases"/>
    <property type="match status" value="1"/>
</dbReference>
<proteinExistence type="predicted"/>
<reference evidence="2" key="1">
    <citation type="journal article" date="2020" name="Nature">
        <title>Giant virus diversity and host interactions through global metagenomics.</title>
        <authorList>
            <person name="Schulz F."/>
            <person name="Roux S."/>
            <person name="Paez-Espino D."/>
            <person name="Jungbluth S."/>
            <person name="Walsh D.A."/>
            <person name="Denef V.J."/>
            <person name="McMahon K.D."/>
            <person name="Konstantinidis K.T."/>
            <person name="Eloe-Fadrosh E.A."/>
            <person name="Kyrpides N.C."/>
            <person name="Woyke T."/>
        </authorList>
    </citation>
    <scope>NUCLEOTIDE SEQUENCE</scope>
    <source>
        <strain evidence="2">GVMAG-M-3300020182-33</strain>
    </source>
</reference>
<evidence type="ECO:0008006" key="3">
    <source>
        <dbReference type="Google" id="ProtNLM"/>
    </source>
</evidence>
<keyword evidence="1" id="KW-1133">Transmembrane helix</keyword>
<feature type="transmembrane region" description="Helical" evidence="1">
    <location>
        <begin position="6"/>
        <end position="23"/>
    </location>
</feature>
<dbReference type="EMBL" id="MN739300">
    <property type="protein sequence ID" value="QHS97554.1"/>
    <property type="molecule type" value="Genomic_DNA"/>
</dbReference>
<name>A0A6C0C199_9ZZZZ</name>
<keyword evidence="1" id="KW-0472">Membrane</keyword>
<protein>
    <recommendedName>
        <fullName evidence="3">Glycosyltransferase 2-like domain-containing protein</fullName>
    </recommendedName>
</protein>
<dbReference type="Gene3D" id="3.90.550.10">
    <property type="entry name" value="Spore Coat Polysaccharide Biosynthesis Protein SpsA, Chain A"/>
    <property type="match status" value="1"/>
</dbReference>
<sequence>MHGGVVAYVSFLLVLLVSFYLGARLQRRNRFATQTAKRETPMHSLHIYKPGLVPLAPQHASVAIVGCARDVAKFLPKMREVISRVRSLFGRSRVCIYENDSRDSTLSILQSWEKSGFSHVISERKTPGGRTGRLAHGRNILMRWALRAEDSPPSYVIVMDLDNVNTKLKKEAVKRCFTVTGNWGMLGANQTRRYYDLWALRTFDDWMPFDCWACAHAKGKQAQHYCVGSRFRSIAPTSPIIEVVSCFGGFALYKSEYMLGPHHPLYVGVGCEHVSFNRAIRLNGGAIAIAPFLLNS</sequence>
<dbReference type="InterPro" id="IPR029044">
    <property type="entry name" value="Nucleotide-diphossugar_trans"/>
</dbReference>
<evidence type="ECO:0000313" key="2">
    <source>
        <dbReference type="EMBL" id="QHS97554.1"/>
    </source>
</evidence>
<keyword evidence="1" id="KW-0812">Transmembrane</keyword>
<evidence type="ECO:0000256" key="1">
    <source>
        <dbReference type="SAM" id="Phobius"/>
    </source>
</evidence>
<dbReference type="AlphaFoldDB" id="A0A6C0C199"/>